<accession>A0ABN7V6D3</accession>
<evidence type="ECO:0000313" key="2">
    <source>
        <dbReference type="Proteomes" id="UP000789901"/>
    </source>
</evidence>
<comment type="caution">
    <text evidence="1">The sequence shown here is derived from an EMBL/GenBank/DDBJ whole genome shotgun (WGS) entry which is preliminary data.</text>
</comment>
<proteinExistence type="predicted"/>
<feature type="non-terminal residue" evidence="1">
    <location>
        <position position="274"/>
    </location>
</feature>
<reference evidence="1 2" key="1">
    <citation type="submission" date="2021-06" db="EMBL/GenBank/DDBJ databases">
        <authorList>
            <person name="Kallberg Y."/>
            <person name="Tangrot J."/>
            <person name="Rosling A."/>
        </authorList>
    </citation>
    <scope>NUCLEOTIDE SEQUENCE [LARGE SCALE GENOMIC DNA]</scope>
    <source>
        <strain evidence="1 2">120-4 pot B 10/14</strain>
    </source>
</reference>
<evidence type="ECO:0000313" key="1">
    <source>
        <dbReference type="EMBL" id="CAG8733040.1"/>
    </source>
</evidence>
<protein>
    <submittedName>
        <fullName evidence="1">14807_t:CDS:1</fullName>
    </submittedName>
</protein>
<keyword evidence="2" id="KW-1185">Reference proteome</keyword>
<dbReference type="Proteomes" id="UP000789901">
    <property type="component" value="Unassembled WGS sequence"/>
</dbReference>
<sequence length="274" mass="32090">MSSLNNLESAQELLEHNTSNESINITIGNIQRYIKKSKIKNAELTLNDKNQLEQELCEFFVNMKRQDGKLYKPESIISAYTSLRRYILKKIMELQDQGLGKINQSKGLTAEEIYQILLYLESGEQTTLKLTWKAFFWNAYLLGLRGSDYYQLLSRRRTSIQLLLDLNVNEHEMIQFSGHCSTDELQFLIVQQRESEQEESQVMQQDESQVMQQEESQKFQVIQPDKSQAIQYEESQVMQHDVQIIQHKEFQTTQQVTQDNSSVMQHEFNSTATQ</sequence>
<name>A0ABN7V6D3_GIGMA</name>
<gene>
    <name evidence="1" type="ORF">GMARGA_LOCUS14578</name>
</gene>
<dbReference type="EMBL" id="CAJVQB010009723">
    <property type="protein sequence ID" value="CAG8733040.1"/>
    <property type="molecule type" value="Genomic_DNA"/>
</dbReference>
<organism evidence="1 2">
    <name type="scientific">Gigaspora margarita</name>
    <dbReference type="NCBI Taxonomy" id="4874"/>
    <lineage>
        <taxon>Eukaryota</taxon>
        <taxon>Fungi</taxon>
        <taxon>Fungi incertae sedis</taxon>
        <taxon>Mucoromycota</taxon>
        <taxon>Glomeromycotina</taxon>
        <taxon>Glomeromycetes</taxon>
        <taxon>Diversisporales</taxon>
        <taxon>Gigasporaceae</taxon>
        <taxon>Gigaspora</taxon>
    </lineage>
</organism>